<reference evidence="2" key="2">
    <citation type="submission" date="2014-06" db="EMBL/GenBank/DDBJ databases">
        <title>The complete genome of Blastobotrys (Arxula) adeninivorans LS3 - a yeast of biotechnological interest.</title>
        <authorList>
            <person name="Kunze G."/>
            <person name="Gaillardin C."/>
            <person name="Czernicka M."/>
            <person name="Durrens P."/>
            <person name="Martin T."/>
            <person name="Boer E."/>
            <person name="Gabaldon T."/>
            <person name="Cruz J."/>
            <person name="Talla E."/>
            <person name="Marck C."/>
            <person name="Goffeau A."/>
            <person name="Barbe V."/>
            <person name="Baret P."/>
            <person name="Baronian K."/>
            <person name="Beier S."/>
            <person name="Bleykasten C."/>
            <person name="Bode R."/>
            <person name="Casaregola S."/>
            <person name="Despons L."/>
            <person name="Fairhead C."/>
            <person name="Giersberg M."/>
            <person name="Gierski P."/>
            <person name="Hahnel U."/>
            <person name="Hartmann A."/>
            <person name="Jankowska D."/>
            <person name="Jubin C."/>
            <person name="Jung P."/>
            <person name="Lafontaine I."/>
            <person name="Leh-Louis V."/>
            <person name="Lemaire M."/>
            <person name="Marcet-Houben M."/>
            <person name="Mascher M."/>
            <person name="Morel G."/>
            <person name="Richard G.-F."/>
            <person name="Riechen J."/>
            <person name="Sacerdot C."/>
            <person name="Sarkar A."/>
            <person name="Savel G."/>
            <person name="Schacherer J."/>
            <person name="Sherman D."/>
            <person name="Straub M.-L."/>
            <person name="Stein N."/>
            <person name="Thierry A."/>
            <person name="Trautwein-Schult A."/>
            <person name="Westhof E."/>
            <person name="Worch S."/>
            <person name="Dujon B."/>
            <person name="Souciet J.-L."/>
            <person name="Wincker P."/>
            <person name="Scholz U."/>
            <person name="Neuveglise N."/>
        </authorList>
    </citation>
    <scope>NUCLEOTIDE SEQUENCE</scope>
    <source>
        <strain evidence="2">LS3</strain>
    </source>
</reference>
<dbReference type="EMBL" id="HG937691">
    <property type="protein sequence ID" value="CDP33037.1"/>
    <property type="molecule type" value="Genomic_DNA"/>
</dbReference>
<dbReference type="AlphaFoldDB" id="A0A060T297"/>
<gene>
    <name evidence="2" type="ORF">GNLVRS02_ARAD1A00330g</name>
</gene>
<dbReference type="SUPFAM" id="SSF54427">
    <property type="entry name" value="NTF2-like"/>
    <property type="match status" value="1"/>
</dbReference>
<accession>A0A060T297</accession>
<dbReference type="Gene3D" id="3.10.450.50">
    <property type="match status" value="1"/>
</dbReference>
<protein>
    <submittedName>
        <fullName evidence="2">ARAD1A00330p</fullName>
    </submittedName>
</protein>
<dbReference type="InterPro" id="IPR032710">
    <property type="entry name" value="NTF2-like_dom_sf"/>
</dbReference>
<name>A0A060T297_BLAAD</name>
<sequence length="165" mass="19554">MSSEPTVPLKQRVDEIFNGLKDRNPNWTQEQITPAKKVIELFESAFIYRDFDNVKRIVTNTYVQHNPFLHDDPYSIIEFGKWKRSIAKETQNFDGPPALIYHRIMVDGDLVYVQLEWRNHPGDLGINIMDLLRWNKDLQQFTEHWDANQEVPPKDKRNNQNGIFD</sequence>
<reference evidence="2" key="1">
    <citation type="submission" date="2014-02" db="EMBL/GenBank/DDBJ databases">
        <authorList>
            <person name="Genoscope - CEA"/>
        </authorList>
    </citation>
    <scope>NUCLEOTIDE SEQUENCE</scope>
    <source>
        <strain evidence="2">LS3</strain>
    </source>
</reference>
<proteinExistence type="predicted"/>
<evidence type="ECO:0000313" key="2">
    <source>
        <dbReference type="EMBL" id="CDP33037.1"/>
    </source>
</evidence>
<feature type="region of interest" description="Disordered" evidence="1">
    <location>
        <begin position="145"/>
        <end position="165"/>
    </location>
</feature>
<evidence type="ECO:0000256" key="1">
    <source>
        <dbReference type="SAM" id="MobiDB-lite"/>
    </source>
</evidence>
<organism evidence="2">
    <name type="scientific">Blastobotrys adeninivorans</name>
    <name type="common">Yeast</name>
    <name type="synonym">Arxula adeninivorans</name>
    <dbReference type="NCBI Taxonomy" id="409370"/>
    <lineage>
        <taxon>Eukaryota</taxon>
        <taxon>Fungi</taxon>
        <taxon>Dikarya</taxon>
        <taxon>Ascomycota</taxon>
        <taxon>Saccharomycotina</taxon>
        <taxon>Dipodascomycetes</taxon>
        <taxon>Dipodascales</taxon>
        <taxon>Trichomonascaceae</taxon>
        <taxon>Blastobotrys</taxon>
    </lineage>
</organism>
<feature type="compositionally biased region" description="Basic and acidic residues" evidence="1">
    <location>
        <begin position="145"/>
        <end position="158"/>
    </location>
</feature>